<dbReference type="Pfam" id="PF02458">
    <property type="entry name" value="Transferase"/>
    <property type="match status" value="1"/>
</dbReference>
<dbReference type="PANTHER" id="PTHR31623:SF110">
    <property type="entry name" value="VINORINE SYNTHASE-LIKE"/>
    <property type="match status" value="1"/>
</dbReference>
<gene>
    <name evidence="4" type="ORF">CDL12_12481</name>
</gene>
<comment type="caution">
    <text evidence="4">The sequence shown here is derived from an EMBL/GenBank/DDBJ whole genome shotgun (WGS) entry which is preliminary data.</text>
</comment>
<dbReference type="OrthoDB" id="671439at2759"/>
<dbReference type="STRING" id="429701.A0A2G9HBJ2"/>
<evidence type="ECO:0000313" key="4">
    <source>
        <dbReference type="EMBL" id="PIN14892.1"/>
    </source>
</evidence>
<comment type="similarity">
    <text evidence="1">Belongs to the plant acyltransferase family.</text>
</comment>
<proteinExistence type="inferred from homology"/>
<evidence type="ECO:0000256" key="3">
    <source>
        <dbReference type="ARBA" id="ARBA00023315"/>
    </source>
</evidence>
<dbReference type="AlphaFoldDB" id="A0A2G9HBJ2"/>
<dbReference type="GO" id="GO:0050636">
    <property type="term" value="F:vinorine synthase activity"/>
    <property type="evidence" value="ECO:0007669"/>
    <property type="project" value="UniProtKB-EC"/>
</dbReference>
<keyword evidence="3 4" id="KW-0012">Acyltransferase</keyword>
<dbReference type="Gene3D" id="3.30.559.10">
    <property type="entry name" value="Chloramphenicol acetyltransferase-like domain"/>
    <property type="match status" value="2"/>
</dbReference>
<sequence>MEVLNMEIISKEMIKPSSPTPKHLRNLKLSFLDQIAPQVHVPLIFFYQNDELNVDHVEVSRILKQSLSRILTLFYPLAGRIQENSHIDCNDAGAEFIEARVHARLTQVIKEPKMEELQQFLPVEPLGQTDDKAILSVKISFFNCGGIAIGICLSHKIADGASLVAFVNAWATTCRGNVEVTQPSFDLTHYFPTKDLSSSGITPNVGMTKEKITTKRLVFDKEKLAKLKKVATSGEVKNPTRVEAVSAFIWRHFIEAARVKTDMKNTSFAAVHAVNLRPRAIPPIPGHAFGNCWRAAFAILSQTEDSFDLVTKLRSAITEINDGYIKKLQHGDYLSNLSKWIDFFKKDIHVCNFTSWCRFPMYKVDFGWGKPVWVCTTTLPFKNLVILMSSSSGDGIEAWVNVPDHDLEMLETHYKQLNSVNSVEIDA</sequence>
<dbReference type="EMBL" id="NKXS01002188">
    <property type="protein sequence ID" value="PIN14892.1"/>
    <property type="molecule type" value="Genomic_DNA"/>
</dbReference>
<dbReference type="Proteomes" id="UP000231279">
    <property type="component" value="Unassembled WGS sequence"/>
</dbReference>
<dbReference type="PANTHER" id="PTHR31623">
    <property type="entry name" value="F21J9.9"/>
    <property type="match status" value="1"/>
</dbReference>
<evidence type="ECO:0000256" key="1">
    <source>
        <dbReference type="ARBA" id="ARBA00009861"/>
    </source>
</evidence>
<evidence type="ECO:0000256" key="2">
    <source>
        <dbReference type="ARBA" id="ARBA00022679"/>
    </source>
</evidence>
<protein>
    <submittedName>
        <fullName evidence="4">Vinorine synthase</fullName>
        <ecNumber evidence="4">2.3.1.160</ecNumber>
    </submittedName>
</protein>
<accession>A0A2G9HBJ2</accession>
<reference evidence="5" key="1">
    <citation type="journal article" date="2018" name="Gigascience">
        <title>Genome assembly of the Pink Ipe (Handroanthus impetiginosus, Bignoniaceae), a highly valued, ecologically keystone Neotropical timber forest tree.</title>
        <authorList>
            <person name="Silva-Junior O.B."/>
            <person name="Grattapaglia D."/>
            <person name="Novaes E."/>
            <person name="Collevatti R.G."/>
        </authorList>
    </citation>
    <scope>NUCLEOTIDE SEQUENCE [LARGE SCALE GENOMIC DNA]</scope>
    <source>
        <strain evidence="5">cv. UFG-1</strain>
    </source>
</reference>
<keyword evidence="2 4" id="KW-0808">Transferase</keyword>
<name>A0A2G9HBJ2_9LAMI</name>
<organism evidence="4 5">
    <name type="scientific">Handroanthus impetiginosus</name>
    <dbReference type="NCBI Taxonomy" id="429701"/>
    <lineage>
        <taxon>Eukaryota</taxon>
        <taxon>Viridiplantae</taxon>
        <taxon>Streptophyta</taxon>
        <taxon>Embryophyta</taxon>
        <taxon>Tracheophyta</taxon>
        <taxon>Spermatophyta</taxon>
        <taxon>Magnoliopsida</taxon>
        <taxon>eudicotyledons</taxon>
        <taxon>Gunneridae</taxon>
        <taxon>Pentapetalae</taxon>
        <taxon>asterids</taxon>
        <taxon>lamiids</taxon>
        <taxon>Lamiales</taxon>
        <taxon>Bignoniaceae</taxon>
        <taxon>Crescentiina</taxon>
        <taxon>Tabebuia alliance</taxon>
        <taxon>Handroanthus</taxon>
    </lineage>
</organism>
<dbReference type="InterPro" id="IPR023213">
    <property type="entry name" value="CAT-like_dom_sf"/>
</dbReference>
<evidence type="ECO:0000313" key="5">
    <source>
        <dbReference type="Proteomes" id="UP000231279"/>
    </source>
</evidence>
<keyword evidence="5" id="KW-1185">Reference proteome</keyword>
<dbReference type="EC" id="2.3.1.160" evidence="4"/>